<gene>
    <name evidence="3" type="ORF">SAMN02745190_01070</name>
</gene>
<accession>A0A1M4W234</accession>
<dbReference type="AlphaFoldDB" id="A0A1M4W234"/>
<keyword evidence="4" id="KW-1185">Reference proteome</keyword>
<feature type="coiled-coil region" evidence="1">
    <location>
        <begin position="37"/>
        <end position="68"/>
    </location>
</feature>
<protein>
    <submittedName>
        <fullName evidence="3">Uncharacterized protein</fullName>
    </submittedName>
</protein>
<dbReference type="RefSeq" id="WP_072935163.1">
    <property type="nucleotide sequence ID" value="NZ_FQUG01000004.1"/>
</dbReference>
<evidence type="ECO:0000313" key="3">
    <source>
        <dbReference type="EMBL" id="SHE75321.1"/>
    </source>
</evidence>
<keyword evidence="2" id="KW-0472">Membrane</keyword>
<feature type="transmembrane region" description="Helical" evidence="2">
    <location>
        <begin position="18"/>
        <end position="36"/>
    </location>
</feature>
<organism evidence="3 4">
    <name type="scientific">Schwartzia succinivorans DSM 10502</name>
    <dbReference type="NCBI Taxonomy" id="1123243"/>
    <lineage>
        <taxon>Bacteria</taxon>
        <taxon>Bacillati</taxon>
        <taxon>Bacillota</taxon>
        <taxon>Negativicutes</taxon>
        <taxon>Selenomonadales</taxon>
        <taxon>Selenomonadaceae</taxon>
        <taxon>Schwartzia</taxon>
    </lineage>
</organism>
<keyword evidence="1" id="KW-0175">Coiled coil</keyword>
<keyword evidence="2" id="KW-1133">Transmembrane helix</keyword>
<dbReference type="STRING" id="1123243.SAMN02745190_01070"/>
<dbReference type="Proteomes" id="UP000184404">
    <property type="component" value="Unassembled WGS sequence"/>
</dbReference>
<name>A0A1M4W234_9FIRM</name>
<sequence>MDKILNSWWSILDDPQLMILYIAAALLSAVAFYLMYKDGKKEKILMQEKELEKAKLELAKKEKQEKRK</sequence>
<keyword evidence="2" id="KW-0812">Transmembrane</keyword>
<dbReference type="EMBL" id="FQUG01000004">
    <property type="protein sequence ID" value="SHE75321.1"/>
    <property type="molecule type" value="Genomic_DNA"/>
</dbReference>
<reference evidence="3 4" key="1">
    <citation type="submission" date="2016-11" db="EMBL/GenBank/DDBJ databases">
        <authorList>
            <person name="Jaros S."/>
            <person name="Januszkiewicz K."/>
            <person name="Wedrychowicz H."/>
        </authorList>
    </citation>
    <scope>NUCLEOTIDE SEQUENCE [LARGE SCALE GENOMIC DNA]</scope>
    <source>
        <strain evidence="3 4">DSM 10502</strain>
    </source>
</reference>
<evidence type="ECO:0000313" key="4">
    <source>
        <dbReference type="Proteomes" id="UP000184404"/>
    </source>
</evidence>
<proteinExistence type="predicted"/>
<evidence type="ECO:0000256" key="1">
    <source>
        <dbReference type="SAM" id="Coils"/>
    </source>
</evidence>
<evidence type="ECO:0000256" key="2">
    <source>
        <dbReference type="SAM" id="Phobius"/>
    </source>
</evidence>